<dbReference type="PANTHER" id="PTHR43031">
    <property type="entry name" value="FAD-DEPENDENT OXIDOREDUCTASE"/>
    <property type="match status" value="1"/>
</dbReference>
<keyword evidence="3" id="KW-1185">Reference proteome</keyword>
<dbReference type="PANTHER" id="PTHR43031:SF17">
    <property type="entry name" value="SULFURTRANSFERASE YTWF-RELATED"/>
    <property type="match status" value="1"/>
</dbReference>
<gene>
    <name evidence="2" type="ORF">AAF454_03585</name>
</gene>
<accession>A0ABU9LID2</accession>
<evidence type="ECO:0000313" key="2">
    <source>
        <dbReference type="EMBL" id="MEL5987508.1"/>
    </source>
</evidence>
<dbReference type="SUPFAM" id="SSF52821">
    <property type="entry name" value="Rhodanese/Cell cycle control phosphatase"/>
    <property type="match status" value="1"/>
</dbReference>
<dbReference type="Proteomes" id="UP001398420">
    <property type="component" value="Unassembled WGS sequence"/>
</dbReference>
<feature type="domain" description="Rhodanese" evidence="1">
    <location>
        <begin position="15"/>
        <end position="98"/>
    </location>
</feature>
<protein>
    <submittedName>
        <fullName evidence="2">Rhodanese-like domain-containing protein</fullName>
    </submittedName>
</protein>
<dbReference type="InterPro" id="IPR001763">
    <property type="entry name" value="Rhodanese-like_dom"/>
</dbReference>
<reference evidence="2 3" key="1">
    <citation type="submission" date="2024-04" db="EMBL/GenBank/DDBJ databases">
        <authorList>
            <person name="Wu Y.S."/>
            <person name="Zhang L."/>
        </authorList>
    </citation>
    <scope>NUCLEOTIDE SEQUENCE [LARGE SCALE GENOMIC DNA]</scope>
    <source>
        <strain evidence="2 3">KG-01</strain>
    </source>
</reference>
<dbReference type="Gene3D" id="3.40.250.10">
    <property type="entry name" value="Rhodanese-like domain"/>
    <property type="match status" value="1"/>
</dbReference>
<dbReference type="InterPro" id="IPR050229">
    <property type="entry name" value="GlpE_sulfurtransferase"/>
</dbReference>
<dbReference type="EMBL" id="JBCEWA010000002">
    <property type="protein sequence ID" value="MEL5987508.1"/>
    <property type="molecule type" value="Genomic_DNA"/>
</dbReference>
<proteinExistence type="predicted"/>
<dbReference type="CDD" id="cd00158">
    <property type="entry name" value="RHOD"/>
    <property type="match status" value="1"/>
</dbReference>
<comment type="caution">
    <text evidence="2">The sequence shown here is derived from an EMBL/GenBank/DDBJ whole genome shotgun (WGS) entry which is preliminary data.</text>
</comment>
<sequence length="98" mass="10909">MKTITTTEVQEKLAAGEELHLIDVREVEEVEAGKIPGITHIPLGLLEFRMHELDKNTPYIMVCRSGGRSGQATQFLEQQGYDVTNMNGGMMMWGGDVE</sequence>
<dbReference type="SMART" id="SM00450">
    <property type="entry name" value="RHOD"/>
    <property type="match status" value="1"/>
</dbReference>
<dbReference type="PROSITE" id="PS50206">
    <property type="entry name" value="RHODANESE_3"/>
    <property type="match status" value="1"/>
</dbReference>
<organism evidence="2 3">
    <name type="scientific">Kurthia gibsonii</name>
    <dbReference type="NCBI Taxonomy" id="33946"/>
    <lineage>
        <taxon>Bacteria</taxon>
        <taxon>Bacillati</taxon>
        <taxon>Bacillota</taxon>
        <taxon>Bacilli</taxon>
        <taxon>Bacillales</taxon>
        <taxon>Caryophanaceae</taxon>
        <taxon>Kurthia</taxon>
    </lineage>
</organism>
<dbReference type="Pfam" id="PF00581">
    <property type="entry name" value="Rhodanese"/>
    <property type="match status" value="1"/>
</dbReference>
<evidence type="ECO:0000313" key="3">
    <source>
        <dbReference type="Proteomes" id="UP001398420"/>
    </source>
</evidence>
<dbReference type="InterPro" id="IPR036873">
    <property type="entry name" value="Rhodanese-like_dom_sf"/>
</dbReference>
<evidence type="ECO:0000259" key="1">
    <source>
        <dbReference type="PROSITE" id="PS50206"/>
    </source>
</evidence>
<name>A0ABU9LID2_9BACL</name>
<dbReference type="RefSeq" id="WP_087680410.1">
    <property type="nucleotide sequence ID" value="NZ_JAMWHJ010000005.1"/>
</dbReference>